<evidence type="ECO:0000256" key="3">
    <source>
        <dbReference type="ARBA" id="ARBA00022490"/>
    </source>
</evidence>
<dbReference type="Proteomes" id="UP001597417">
    <property type="component" value="Unassembled WGS sequence"/>
</dbReference>
<name>A0ABW5FVX2_9PSEU</name>
<evidence type="ECO:0000256" key="1">
    <source>
        <dbReference type="ARBA" id="ARBA00004496"/>
    </source>
</evidence>
<reference evidence="6" key="1">
    <citation type="journal article" date="2019" name="Int. J. Syst. Evol. Microbiol.">
        <title>The Global Catalogue of Microorganisms (GCM) 10K type strain sequencing project: providing services to taxonomists for standard genome sequencing and annotation.</title>
        <authorList>
            <consortium name="The Broad Institute Genomics Platform"/>
            <consortium name="The Broad Institute Genome Sequencing Center for Infectious Disease"/>
            <person name="Wu L."/>
            <person name="Ma J."/>
        </authorList>
    </citation>
    <scope>NUCLEOTIDE SEQUENCE [LARGE SCALE GENOMIC DNA]</scope>
    <source>
        <strain evidence="6">CGMCC 4.7645</strain>
    </source>
</reference>
<protein>
    <submittedName>
        <fullName evidence="5">ESX secretion-associated protein EspG</fullName>
    </submittedName>
</protein>
<comment type="similarity">
    <text evidence="2">Belongs to the EspG family.</text>
</comment>
<comment type="subcellular location">
    <subcellularLocation>
        <location evidence="1">Cytoplasm</location>
    </subcellularLocation>
</comment>
<comment type="caution">
    <text evidence="5">The sequence shown here is derived from an EMBL/GenBank/DDBJ whole genome shotgun (WGS) entry which is preliminary data.</text>
</comment>
<proteinExistence type="inferred from homology"/>
<keyword evidence="4" id="KW-0143">Chaperone</keyword>
<organism evidence="5 6">
    <name type="scientific">Amycolatopsis pigmentata</name>
    <dbReference type="NCBI Taxonomy" id="450801"/>
    <lineage>
        <taxon>Bacteria</taxon>
        <taxon>Bacillati</taxon>
        <taxon>Actinomycetota</taxon>
        <taxon>Actinomycetes</taxon>
        <taxon>Pseudonocardiales</taxon>
        <taxon>Pseudonocardiaceae</taxon>
        <taxon>Amycolatopsis</taxon>
    </lineage>
</organism>
<evidence type="ECO:0000256" key="4">
    <source>
        <dbReference type="ARBA" id="ARBA00023186"/>
    </source>
</evidence>
<evidence type="ECO:0000313" key="6">
    <source>
        <dbReference type="Proteomes" id="UP001597417"/>
    </source>
</evidence>
<keyword evidence="6" id="KW-1185">Reference proteome</keyword>
<gene>
    <name evidence="5" type="ORF">ACFSXZ_22015</name>
</gene>
<accession>A0ABW5FVX2</accession>
<dbReference type="EMBL" id="JBHUKR010000010">
    <property type="protein sequence ID" value="MFD2419011.1"/>
    <property type="molecule type" value="Genomic_DNA"/>
</dbReference>
<evidence type="ECO:0000256" key="2">
    <source>
        <dbReference type="ARBA" id="ARBA00006411"/>
    </source>
</evidence>
<dbReference type="RefSeq" id="WP_378267030.1">
    <property type="nucleotide sequence ID" value="NZ_JBHUKR010000010.1"/>
</dbReference>
<sequence length="266" mass="29623">MRFDADLTELDILGEDLGLGRPVHPYEIPYVSASGADRAAQRDRVHQRLRRDGWLSRSGILRADIEDLLRIWAEPEVVLTQVATVVEGDGQFLYRGGWRGHTGVLTNQEGTVVSFEELRPAQVIDEMVRFLPHWKPIDGAPVTYVDGGSSQPRRVAPEPEREFFSGIDATPPRPSSAPPAAGRFFASPVVRAGLIACSIREPGTRARPGREVEVGALTWFDTTEGRFFVTAETLSDGVERHTITPADRARIAQWLRDRLNRERGGY</sequence>
<dbReference type="InterPro" id="IPR025734">
    <property type="entry name" value="EspG"/>
</dbReference>
<keyword evidence="3" id="KW-0963">Cytoplasm</keyword>
<dbReference type="Pfam" id="PF14011">
    <property type="entry name" value="ESX-1_EspG"/>
    <property type="match status" value="1"/>
</dbReference>
<evidence type="ECO:0000313" key="5">
    <source>
        <dbReference type="EMBL" id="MFD2419011.1"/>
    </source>
</evidence>